<sequence>MPDPTQIPVLRCGCGRDAFARRSGTPRNPGRRFLTCSICNLFIWEDLLNKYAEDMVFYFHSASIDCNHHLLENMLHVVEHGLGHLPITEKLVITQQV</sequence>
<accession>A0A8T0Y2Z8</accession>
<protein>
    <submittedName>
        <fullName evidence="1">Uncharacterized protein</fullName>
    </submittedName>
</protein>
<reference evidence="1" key="1">
    <citation type="submission" date="2020-05" db="EMBL/GenBank/DDBJ databases">
        <title>WGS assembly of Panicum virgatum.</title>
        <authorList>
            <person name="Lovell J.T."/>
            <person name="Jenkins J."/>
            <person name="Shu S."/>
            <person name="Juenger T.E."/>
            <person name="Schmutz J."/>
        </authorList>
    </citation>
    <scope>NUCLEOTIDE SEQUENCE</scope>
    <source>
        <strain evidence="1">AP13</strain>
    </source>
</reference>
<dbReference type="Proteomes" id="UP000823388">
    <property type="component" value="Chromosome 1K"/>
</dbReference>
<organism evidence="1 2">
    <name type="scientific">Panicum virgatum</name>
    <name type="common">Blackwell switchgrass</name>
    <dbReference type="NCBI Taxonomy" id="38727"/>
    <lineage>
        <taxon>Eukaryota</taxon>
        <taxon>Viridiplantae</taxon>
        <taxon>Streptophyta</taxon>
        <taxon>Embryophyta</taxon>
        <taxon>Tracheophyta</taxon>
        <taxon>Spermatophyta</taxon>
        <taxon>Magnoliopsida</taxon>
        <taxon>Liliopsida</taxon>
        <taxon>Poales</taxon>
        <taxon>Poaceae</taxon>
        <taxon>PACMAD clade</taxon>
        <taxon>Panicoideae</taxon>
        <taxon>Panicodae</taxon>
        <taxon>Paniceae</taxon>
        <taxon>Panicinae</taxon>
        <taxon>Panicum</taxon>
        <taxon>Panicum sect. Hiantes</taxon>
    </lineage>
</organism>
<proteinExistence type="predicted"/>
<dbReference type="AlphaFoldDB" id="A0A8T0Y2Z8"/>
<keyword evidence="2" id="KW-1185">Reference proteome</keyword>
<comment type="caution">
    <text evidence="1">The sequence shown here is derived from an EMBL/GenBank/DDBJ whole genome shotgun (WGS) entry which is preliminary data.</text>
</comment>
<dbReference type="EMBL" id="CM029037">
    <property type="protein sequence ID" value="KAG2661779.1"/>
    <property type="molecule type" value="Genomic_DNA"/>
</dbReference>
<evidence type="ECO:0000313" key="2">
    <source>
        <dbReference type="Proteomes" id="UP000823388"/>
    </source>
</evidence>
<evidence type="ECO:0000313" key="1">
    <source>
        <dbReference type="EMBL" id="KAG2661779.1"/>
    </source>
</evidence>
<gene>
    <name evidence="1" type="ORF">PVAP13_1KG110930</name>
</gene>
<name>A0A8T0Y2Z8_PANVG</name>